<evidence type="ECO:0000313" key="2">
    <source>
        <dbReference type="Proteomes" id="UP000593561"/>
    </source>
</evidence>
<feature type="non-terminal residue" evidence="1">
    <location>
        <position position="43"/>
    </location>
</feature>
<name>A0A7J8SFK0_GOSDV</name>
<organism evidence="1 2">
    <name type="scientific">Gossypium davidsonii</name>
    <name type="common">Davidson's cotton</name>
    <name type="synonym">Gossypium klotzschianum subsp. davidsonii</name>
    <dbReference type="NCBI Taxonomy" id="34287"/>
    <lineage>
        <taxon>Eukaryota</taxon>
        <taxon>Viridiplantae</taxon>
        <taxon>Streptophyta</taxon>
        <taxon>Embryophyta</taxon>
        <taxon>Tracheophyta</taxon>
        <taxon>Spermatophyta</taxon>
        <taxon>Magnoliopsida</taxon>
        <taxon>eudicotyledons</taxon>
        <taxon>Gunneridae</taxon>
        <taxon>Pentapetalae</taxon>
        <taxon>rosids</taxon>
        <taxon>malvids</taxon>
        <taxon>Malvales</taxon>
        <taxon>Malvaceae</taxon>
        <taxon>Malvoideae</taxon>
        <taxon>Gossypium</taxon>
    </lineage>
</organism>
<evidence type="ECO:0000313" key="1">
    <source>
        <dbReference type="EMBL" id="MBA0624894.1"/>
    </source>
</evidence>
<sequence length="43" mass="4919">MTHDEFIVADTGYKMGDSSTMSQSTSFMGQYSLPCSHHCWIWD</sequence>
<keyword evidence="2" id="KW-1185">Reference proteome</keyword>
<protein>
    <submittedName>
        <fullName evidence="1">Uncharacterized protein</fullName>
    </submittedName>
</protein>
<dbReference type="EMBL" id="JABFAC010000009">
    <property type="protein sequence ID" value="MBA0624894.1"/>
    <property type="molecule type" value="Genomic_DNA"/>
</dbReference>
<comment type="caution">
    <text evidence="1">The sequence shown here is derived from an EMBL/GenBank/DDBJ whole genome shotgun (WGS) entry which is preliminary data.</text>
</comment>
<reference evidence="1 2" key="1">
    <citation type="journal article" date="2019" name="Genome Biol. Evol.">
        <title>Insights into the evolution of the New World diploid cottons (Gossypium, subgenus Houzingenia) based on genome sequencing.</title>
        <authorList>
            <person name="Grover C.E."/>
            <person name="Arick M.A. 2nd"/>
            <person name="Thrash A."/>
            <person name="Conover J.L."/>
            <person name="Sanders W.S."/>
            <person name="Peterson D.G."/>
            <person name="Frelichowski J.E."/>
            <person name="Scheffler J.A."/>
            <person name="Scheffler B.E."/>
            <person name="Wendel J.F."/>
        </authorList>
    </citation>
    <scope>NUCLEOTIDE SEQUENCE [LARGE SCALE GENOMIC DNA]</scope>
    <source>
        <strain evidence="1">27</strain>
        <tissue evidence="1">Leaf</tissue>
    </source>
</reference>
<dbReference type="AlphaFoldDB" id="A0A7J8SFK0"/>
<accession>A0A7J8SFK0</accession>
<dbReference type="Proteomes" id="UP000593561">
    <property type="component" value="Unassembled WGS sequence"/>
</dbReference>
<proteinExistence type="predicted"/>
<gene>
    <name evidence="1" type="ORF">Godav_010170</name>
</gene>